<dbReference type="GeneID" id="18257364"/>
<feature type="compositionally biased region" description="Polar residues" evidence="1">
    <location>
        <begin position="481"/>
        <end position="494"/>
    </location>
</feature>
<dbReference type="SMR" id="G0S5K3"/>
<evidence type="ECO:0000313" key="2">
    <source>
        <dbReference type="EMBL" id="EGS21468.1"/>
    </source>
</evidence>
<keyword evidence="3" id="KW-1185">Reference proteome</keyword>
<dbReference type="GO" id="GO:0033596">
    <property type="term" value="C:TSC1-TSC2 complex"/>
    <property type="evidence" value="ECO:0007669"/>
    <property type="project" value="TreeGrafter"/>
</dbReference>
<evidence type="ECO:0000313" key="3">
    <source>
        <dbReference type="Proteomes" id="UP000008066"/>
    </source>
</evidence>
<gene>
    <name evidence="2" type="ORF">CTHT_0033260</name>
</gene>
<dbReference type="PANTHER" id="PTHR15154">
    <property type="entry name" value="HAMARTIN"/>
    <property type="match status" value="1"/>
</dbReference>
<dbReference type="InterPro" id="IPR016024">
    <property type="entry name" value="ARM-type_fold"/>
</dbReference>
<accession>G0S5K3</accession>
<reference evidence="4 5" key="2">
    <citation type="journal article" date="2021" name="Mol. Cell">
        <title>TSC1 binding to lysosomal PIPs is required for TSC complex translocation and mTORC1 regulation.</title>
        <authorList>
            <person name="Fitzian K."/>
            <person name="Bruckner A."/>
            <person name="Brohee L."/>
            <person name="Zech R."/>
            <person name="Antoni C."/>
            <person name="Kiontke S."/>
            <person name="Gasper R."/>
            <person name="Linard Matos A.L."/>
            <person name="Beel S."/>
            <person name="Wilhelm S."/>
            <person name="Gerke V."/>
            <person name="Ungermann C."/>
            <person name="Nellist M."/>
            <person name="Raunser S."/>
            <person name="Demetriades C."/>
            <person name="Oeckinghaus A."/>
            <person name="Kummel D."/>
        </authorList>
    </citation>
    <scope>X-RAY CRYSTALLOGRAPHY (2.32 ANGSTROMS) OF 1-415</scope>
</reference>
<dbReference type="HOGENOM" id="CLU_004261_1_0_1"/>
<dbReference type="PDB" id="7A0N">
    <property type="method" value="X-ray"/>
    <property type="resolution" value="4.30 A"/>
    <property type="chains" value="A/B/C/D=1-600"/>
</dbReference>
<keyword evidence="4 5" id="KW-0002">3D-structure</keyword>
<feature type="region of interest" description="Disordered" evidence="1">
    <location>
        <begin position="465"/>
        <end position="555"/>
    </location>
</feature>
<feature type="compositionally biased region" description="Basic residues" evidence="1">
    <location>
        <begin position="796"/>
        <end position="807"/>
    </location>
</feature>
<dbReference type="OrthoDB" id="6022054at2759"/>
<dbReference type="OMA" id="IMFLPHI"/>
<dbReference type="GO" id="GO:0032007">
    <property type="term" value="P:negative regulation of TOR signaling"/>
    <property type="evidence" value="ECO:0007669"/>
    <property type="project" value="TreeGrafter"/>
</dbReference>
<dbReference type="Pfam" id="PF04388">
    <property type="entry name" value="Hamartin"/>
    <property type="match status" value="1"/>
</dbReference>
<dbReference type="GO" id="GO:0051726">
    <property type="term" value="P:regulation of cell cycle"/>
    <property type="evidence" value="ECO:0007669"/>
    <property type="project" value="TreeGrafter"/>
</dbReference>
<feature type="compositionally biased region" description="Polar residues" evidence="1">
    <location>
        <begin position="810"/>
        <end position="820"/>
    </location>
</feature>
<evidence type="ECO:0007829" key="4">
    <source>
        <dbReference type="PDB" id="7A0M"/>
    </source>
</evidence>
<dbReference type="Proteomes" id="UP000008066">
    <property type="component" value="Unassembled WGS sequence"/>
</dbReference>
<dbReference type="STRING" id="759272.G0S5K3"/>
<evidence type="ECO:0000256" key="1">
    <source>
        <dbReference type="SAM" id="MobiDB-lite"/>
    </source>
</evidence>
<dbReference type="PANTHER" id="PTHR15154:SF2">
    <property type="entry name" value="HAMARTIN"/>
    <property type="match status" value="1"/>
</dbReference>
<dbReference type="SUPFAM" id="SSF48371">
    <property type="entry name" value="ARM repeat"/>
    <property type="match status" value="1"/>
</dbReference>
<dbReference type="RefSeq" id="XP_006693764.1">
    <property type="nucleotide sequence ID" value="XM_006693701.1"/>
</dbReference>
<feature type="region of interest" description="Disordered" evidence="1">
    <location>
        <begin position="787"/>
        <end position="820"/>
    </location>
</feature>
<name>G0S5K3_CHATD</name>
<dbReference type="PDB" id="7A0M">
    <property type="method" value="X-ray"/>
    <property type="resolution" value="2.32 A"/>
    <property type="chains" value="A/B/C/D=1-415"/>
</dbReference>
<dbReference type="EMBL" id="GL988041">
    <property type="protein sequence ID" value="EGS21468.1"/>
    <property type="molecule type" value="Genomic_DNA"/>
</dbReference>
<evidence type="ECO:0007829" key="5">
    <source>
        <dbReference type="PDB" id="7A0N"/>
    </source>
</evidence>
<dbReference type="InterPro" id="IPR007483">
    <property type="entry name" value="Hamartin"/>
</dbReference>
<feature type="compositionally biased region" description="Polar residues" evidence="1">
    <location>
        <begin position="517"/>
        <end position="534"/>
    </location>
</feature>
<reference evidence="2 3" key="1">
    <citation type="journal article" date="2011" name="Cell">
        <title>Insight into structure and assembly of the nuclear pore complex by utilizing the genome of a eukaryotic thermophile.</title>
        <authorList>
            <person name="Amlacher S."/>
            <person name="Sarges P."/>
            <person name="Flemming D."/>
            <person name="van Noort V."/>
            <person name="Kunze R."/>
            <person name="Devos D.P."/>
            <person name="Arumugam M."/>
            <person name="Bork P."/>
            <person name="Hurt E."/>
        </authorList>
    </citation>
    <scope>NUCLEOTIDE SEQUENCE [LARGE SCALE GENOMIC DNA]</scope>
    <source>
        <strain evidence="3">DSM 1495 / CBS 144.50 / IMI 039719</strain>
    </source>
</reference>
<feature type="compositionally biased region" description="Acidic residues" evidence="1">
    <location>
        <begin position="433"/>
        <end position="442"/>
    </location>
</feature>
<feature type="compositionally biased region" description="Low complexity" evidence="1">
    <location>
        <begin position="465"/>
        <end position="474"/>
    </location>
</feature>
<proteinExistence type="evidence at protein level"/>
<dbReference type="KEGG" id="cthr:CTHT_0033260"/>
<feature type="region of interest" description="Disordered" evidence="1">
    <location>
        <begin position="420"/>
        <end position="451"/>
    </location>
</feature>
<organism evidence="3">
    <name type="scientific">Chaetomium thermophilum (strain DSM 1495 / CBS 144.50 / IMI 039719)</name>
    <name type="common">Thermochaetoides thermophila</name>
    <dbReference type="NCBI Taxonomy" id="759272"/>
    <lineage>
        <taxon>Eukaryota</taxon>
        <taxon>Fungi</taxon>
        <taxon>Dikarya</taxon>
        <taxon>Ascomycota</taxon>
        <taxon>Pezizomycotina</taxon>
        <taxon>Sordariomycetes</taxon>
        <taxon>Sordariomycetidae</taxon>
        <taxon>Sordariales</taxon>
        <taxon>Chaetomiaceae</taxon>
        <taxon>Thermochaetoides</taxon>
    </lineage>
</organism>
<protein>
    <submittedName>
        <fullName evidence="2">Uncharacterized protein</fullName>
    </submittedName>
</protein>
<sequence>MTSSGSSRDLFRALNSFIQTPTLPPPADLDAIISSYLERHDKPEEGSGDRLNDELLAIWDKAVQDHPEKYAAFVAVLRQLRPGLGAPARTFQWWDKLLDPVLDNATREKGLARSFMDFTLEILSSSEYDDPEAWGEEGFIPWLNRLLVRWMELRESRADFRPSTDLKEQVLTDALLAFGKKDPKGFMNALNAFVLRREHRNSAFSLLCAFVNSGPPHLYLILQTPLFGNILQSLQKDESTFTVNLALIALVMLLPFFPGDIVPYLPTLFNIYARLLFWDRDSYFAQQHTEMGENHGESGTDTPWDKVLLDPDYDGHSVPYLPEYFTILYGLYPINFVDYIRKPHNYLPHAGSDDDIDVHAAEIRERSERFRKQHLLHPNFYEYTIETEKTNITRWLKSEADEIIADCMALVVDRGQGRFPHARSGTPAPPEGLLDDDLDQDGGELALLGDPECDDLTYNKALSSKSLSHSHGNSTPGRPESQLSYFSGVANDSPSPSPIPEQLPRETAQGAKEALRQSLTSDSIPSLAFGTQDQGMEKSREYPSTSRRGTTADESRPGVEIIEQVSLLRYQRHRLLNDLQYERFVRQQHMSHMGELRRRQIRVSATEAETQNLMMANRSLRQRLDEAKRGEAKIKKEFDQRRNMALKREADLSNKLRALREEQKKWAVESRDLKQQLEKTKKECASLRQIIEEYEKQRLESEQNMEAIDISTATIEKLKGEIARLTAVEREFQGKEQRMEIALQEAAATQARAEQLKMELTAKEQQMHEAHERYLAQINELRQQLTQARSKEGGASRRRLARWRHILRSSSQQKGKSIPS</sequence>
<dbReference type="eggNOG" id="ENOG502QQPT">
    <property type="taxonomic scope" value="Eukaryota"/>
</dbReference>
<dbReference type="AlphaFoldDB" id="G0S5K3"/>